<keyword evidence="2" id="KW-0802">TPR repeat</keyword>
<accession>A0ABR2GB75</accession>
<name>A0ABR2GB75_9ROSI</name>
<reference evidence="5 6" key="1">
    <citation type="journal article" date="2024" name="G3 (Bethesda)">
        <title>Genome assembly of Hibiscus sabdariffa L. provides insights into metabolisms of medicinal natural products.</title>
        <authorList>
            <person name="Kim T."/>
        </authorList>
    </citation>
    <scope>NUCLEOTIDE SEQUENCE [LARGE SCALE GENOMIC DNA]</scope>
    <source>
        <strain evidence="5">TK-2024</strain>
        <tissue evidence="5">Old leaves</tissue>
    </source>
</reference>
<gene>
    <name evidence="5" type="ORF">V6N12_050002</name>
</gene>
<keyword evidence="6" id="KW-1185">Reference proteome</keyword>
<dbReference type="SUPFAM" id="SSF54534">
    <property type="entry name" value="FKBP-like"/>
    <property type="match status" value="1"/>
</dbReference>
<keyword evidence="3" id="KW-0697">Rotamase</keyword>
<evidence type="ECO:0000313" key="5">
    <source>
        <dbReference type="EMBL" id="KAK8600144.1"/>
    </source>
</evidence>
<dbReference type="Pfam" id="PF00254">
    <property type="entry name" value="FKBP_C"/>
    <property type="match status" value="1"/>
</dbReference>
<dbReference type="PANTHER" id="PTHR46512">
    <property type="entry name" value="PEPTIDYLPROLYL ISOMERASE"/>
    <property type="match status" value="1"/>
</dbReference>
<dbReference type="Gene3D" id="3.10.50.40">
    <property type="match status" value="1"/>
</dbReference>
<organism evidence="5 6">
    <name type="scientific">Hibiscus sabdariffa</name>
    <name type="common">roselle</name>
    <dbReference type="NCBI Taxonomy" id="183260"/>
    <lineage>
        <taxon>Eukaryota</taxon>
        <taxon>Viridiplantae</taxon>
        <taxon>Streptophyta</taxon>
        <taxon>Embryophyta</taxon>
        <taxon>Tracheophyta</taxon>
        <taxon>Spermatophyta</taxon>
        <taxon>Magnoliopsida</taxon>
        <taxon>eudicotyledons</taxon>
        <taxon>Gunneridae</taxon>
        <taxon>Pentapetalae</taxon>
        <taxon>rosids</taxon>
        <taxon>malvids</taxon>
        <taxon>Malvales</taxon>
        <taxon>Malvaceae</taxon>
        <taxon>Malvoideae</taxon>
        <taxon>Hibiscus</taxon>
    </lineage>
</organism>
<comment type="catalytic activity">
    <reaction evidence="3">
        <text>[protein]-peptidylproline (omega=180) = [protein]-peptidylproline (omega=0)</text>
        <dbReference type="Rhea" id="RHEA:16237"/>
        <dbReference type="Rhea" id="RHEA-COMP:10747"/>
        <dbReference type="Rhea" id="RHEA-COMP:10748"/>
        <dbReference type="ChEBI" id="CHEBI:83833"/>
        <dbReference type="ChEBI" id="CHEBI:83834"/>
        <dbReference type="EC" id="5.2.1.8"/>
    </reaction>
</comment>
<protein>
    <recommendedName>
        <fullName evidence="3">peptidylprolyl isomerase</fullName>
        <ecNumber evidence="3">5.2.1.8</ecNumber>
    </recommendedName>
</protein>
<dbReference type="EC" id="5.2.1.8" evidence="3"/>
<dbReference type="Proteomes" id="UP001472677">
    <property type="component" value="Unassembled WGS sequence"/>
</dbReference>
<evidence type="ECO:0000313" key="6">
    <source>
        <dbReference type="Proteomes" id="UP001472677"/>
    </source>
</evidence>
<evidence type="ECO:0000256" key="2">
    <source>
        <dbReference type="ARBA" id="ARBA00022803"/>
    </source>
</evidence>
<dbReference type="InterPro" id="IPR046357">
    <property type="entry name" value="PPIase_dom_sf"/>
</dbReference>
<dbReference type="PROSITE" id="PS50059">
    <property type="entry name" value="FKBP_PPIASE"/>
    <property type="match status" value="1"/>
</dbReference>
<dbReference type="EMBL" id="JBBPBM010000001">
    <property type="protein sequence ID" value="KAK8600144.1"/>
    <property type="molecule type" value="Genomic_DNA"/>
</dbReference>
<proteinExistence type="predicted"/>
<keyword evidence="1" id="KW-0677">Repeat</keyword>
<comment type="caution">
    <text evidence="5">The sequence shown here is derived from an EMBL/GenBank/DDBJ whole genome shotgun (WGS) entry which is preliminary data.</text>
</comment>
<evidence type="ECO:0000256" key="3">
    <source>
        <dbReference type="PROSITE-ProRule" id="PRU00277"/>
    </source>
</evidence>
<evidence type="ECO:0000256" key="1">
    <source>
        <dbReference type="ARBA" id="ARBA00022737"/>
    </source>
</evidence>
<keyword evidence="3" id="KW-0413">Isomerase</keyword>
<sequence length="142" mass="16672">MMEKFLHSFFDGKMPRMMLQNWEFPMDCPLHDSLLRVHYKGMLLNKEKIVFYDTRVDNQGTPLEFNSEEGMVSEGFEMCVRLMLPGEIALVTCPPDHAYDKFSRPPNVPEGDHVQWEIELLRFDMPKALLELRCEVLNMGFL</sequence>
<dbReference type="InterPro" id="IPR001179">
    <property type="entry name" value="PPIase_FKBP_dom"/>
</dbReference>
<dbReference type="InterPro" id="IPR050754">
    <property type="entry name" value="FKBP4/5/8-like"/>
</dbReference>
<dbReference type="PANTHER" id="PTHR46512:SF8">
    <property type="entry name" value="PEPTIDYLPROLYL ISOMERASE"/>
    <property type="match status" value="1"/>
</dbReference>
<feature type="domain" description="PPIase FKBP-type" evidence="4">
    <location>
        <begin position="32"/>
        <end position="124"/>
    </location>
</feature>
<evidence type="ECO:0000259" key="4">
    <source>
        <dbReference type="PROSITE" id="PS50059"/>
    </source>
</evidence>